<dbReference type="InterPro" id="IPR056889">
    <property type="entry name" value="NET2A-D/KIP1-like_C"/>
</dbReference>
<dbReference type="AlphaFoldDB" id="A0A022QWP9"/>
<evidence type="ECO:0000256" key="2">
    <source>
        <dbReference type="SAM" id="Coils"/>
    </source>
</evidence>
<dbReference type="Gene3D" id="1.20.5.340">
    <property type="match status" value="1"/>
</dbReference>
<feature type="non-terminal residue" evidence="4">
    <location>
        <position position="1"/>
    </location>
</feature>
<dbReference type="PANTHER" id="PTHR31631:SF0">
    <property type="entry name" value="PROTEIN NETWORKED 2D"/>
    <property type="match status" value="1"/>
</dbReference>
<dbReference type="PROSITE" id="PS51774">
    <property type="entry name" value="NAB"/>
    <property type="match status" value="1"/>
</dbReference>
<name>A0A022QWP9_ERYGU</name>
<feature type="domain" description="NAB" evidence="3">
    <location>
        <begin position="7"/>
        <end position="87"/>
    </location>
</feature>
<evidence type="ECO:0000313" key="5">
    <source>
        <dbReference type="Proteomes" id="UP000030748"/>
    </source>
</evidence>
<accession>A0A022QWP9</accession>
<dbReference type="STRING" id="4155.A0A022QWP9"/>
<evidence type="ECO:0000259" key="3">
    <source>
        <dbReference type="PROSITE" id="PS51774"/>
    </source>
</evidence>
<feature type="coiled-coil region" evidence="2">
    <location>
        <begin position="138"/>
        <end position="189"/>
    </location>
</feature>
<gene>
    <name evidence="4" type="ORF">MIMGU_mgv1a024508mg</name>
</gene>
<dbReference type="PANTHER" id="PTHR31631">
    <property type="entry name" value="PROTEIN NETWORKED 2D"/>
    <property type="match status" value="1"/>
</dbReference>
<dbReference type="Pfam" id="PF24918">
    <property type="entry name" value="NET2A_C"/>
    <property type="match status" value="1"/>
</dbReference>
<dbReference type="EMBL" id="KI631018">
    <property type="protein sequence ID" value="EYU30930.1"/>
    <property type="molecule type" value="Genomic_DNA"/>
</dbReference>
<evidence type="ECO:0000256" key="1">
    <source>
        <dbReference type="ARBA" id="ARBA00023054"/>
    </source>
</evidence>
<keyword evidence="5" id="KW-1185">Reference proteome</keyword>
<dbReference type="InterPro" id="IPR011684">
    <property type="entry name" value="NAB"/>
</dbReference>
<sequence>RAASNAYSWWWASHIRTKQSKWLEQSLQDMEDKVKSMLTLIQEDGDSFAKRAEMYYKRRPELILSVEEAYKAFRALADRYDLLSKELQNANHTIATVFPEQVQFDISEVDEDYVGPPPPNIIPSKTQQIPEVPKKAPNKNLKRIIAKASKEIKDKKKAAESEQKSGLTKEEALEEINKIQKDILALQTVKEFVKSSYENGVAKYWGIESQITEMQKKVSKLQDEFDMDVVIEDDEARRLMAEAALKSCQETLILLQEKQEKSTREAKEEYKRIEAACQRLQTLKQKYMQEQQQTTYVENNESQKDVIELILETKEIEGLNGPAQESCDLGSNAPLSVSQLAEKIDQLVNKVIGLETAVSSQTVLVSTLKTETDDLNNQIRNLEEEKENLVDDTQVLSTRVREMEGRLNKIQDLNKNVESRSSNLQTNFAEARSNLDRLSEKLTSVKPDEEIEEVIKAKEDVQILSASDKKPGAVLKTEATEEVKEVDKNVKVCDLSVPEQGMVQRGFRKSITFMDRKPKEATNAEKEDDVNWQMMLLSGMEDKEKVLLKEYTTILRNYKEVKKKLTDMEKKEKDSQFDTVLQIRDLKRGMSRKDEEIQNLKQRLNFQGGGDINLMNEHNNPVANEDDEEEIKLIFIDRTPSISRVEEKLRTDIDAILDENLDFWLRFSSAFHQIQKFKTEAQDLQDEISKIREKRKPDGSMAAQAKSEARPVYKHLREIQRELGAWLDQSASLKDELKRRNSSLCGIQEEIAAALREGVEGDAIGFSSHQAAKFQGETLSMKQENSKVREELQAGLDHARVLQVDIEKTLRSLDEEFGISGGGQSENLSRPRVPLRSFLFGTKVKKPKQSIFACMHPSRRYQILKAGIRLSKIN</sequence>
<dbReference type="Pfam" id="PF07765">
    <property type="entry name" value="KIP1"/>
    <property type="match status" value="1"/>
</dbReference>
<feature type="coiled-coil region" evidence="2">
    <location>
        <begin position="674"/>
        <end position="736"/>
    </location>
</feature>
<dbReference type="GO" id="GO:0003779">
    <property type="term" value="F:actin binding"/>
    <property type="evidence" value="ECO:0007669"/>
    <property type="project" value="InterPro"/>
</dbReference>
<dbReference type="InterPro" id="IPR056888">
    <property type="entry name" value="NET2A-D/KIP1-like_dom"/>
</dbReference>
<organism evidence="4 5">
    <name type="scientific">Erythranthe guttata</name>
    <name type="common">Yellow monkey flower</name>
    <name type="synonym">Mimulus guttatus</name>
    <dbReference type="NCBI Taxonomy" id="4155"/>
    <lineage>
        <taxon>Eukaryota</taxon>
        <taxon>Viridiplantae</taxon>
        <taxon>Streptophyta</taxon>
        <taxon>Embryophyta</taxon>
        <taxon>Tracheophyta</taxon>
        <taxon>Spermatophyta</taxon>
        <taxon>Magnoliopsida</taxon>
        <taxon>eudicotyledons</taxon>
        <taxon>Gunneridae</taxon>
        <taxon>Pentapetalae</taxon>
        <taxon>asterids</taxon>
        <taxon>lamiids</taxon>
        <taxon>Lamiales</taxon>
        <taxon>Phrymaceae</taxon>
        <taxon>Erythranthe</taxon>
    </lineage>
</organism>
<dbReference type="Pfam" id="PF25014">
    <property type="entry name" value="NET2A"/>
    <property type="match status" value="1"/>
</dbReference>
<dbReference type="Proteomes" id="UP000030748">
    <property type="component" value="Unassembled WGS sequence"/>
</dbReference>
<feature type="coiled-coil region" evidence="2">
    <location>
        <begin position="256"/>
        <end position="293"/>
    </location>
</feature>
<feature type="coiled-coil region" evidence="2">
    <location>
        <begin position="551"/>
        <end position="603"/>
    </location>
</feature>
<reference evidence="4 5" key="1">
    <citation type="journal article" date="2013" name="Proc. Natl. Acad. Sci. U.S.A.">
        <title>Fine-scale variation in meiotic recombination in Mimulus inferred from population shotgun sequencing.</title>
        <authorList>
            <person name="Hellsten U."/>
            <person name="Wright K.M."/>
            <person name="Jenkins J."/>
            <person name="Shu S."/>
            <person name="Yuan Y."/>
            <person name="Wessler S.R."/>
            <person name="Schmutz J."/>
            <person name="Willis J.H."/>
            <person name="Rokhsar D.S."/>
        </authorList>
    </citation>
    <scope>NUCLEOTIDE SEQUENCE [LARGE SCALE GENOMIC DNA]</scope>
    <source>
        <strain evidence="5">cv. DUN x IM62</strain>
    </source>
</reference>
<feature type="coiled-coil region" evidence="2">
    <location>
        <begin position="337"/>
        <end position="441"/>
    </location>
</feature>
<evidence type="ECO:0000313" key="4">
    <source>
        <dbReference type="EMBL" id="EYU30930.1"/>
    </source>
</evidence>
<protein>
    <recommendedName>
        <fullName evidence="3">NAB domain-containing protein</fullName>
    </recommendedName>
</protein>
<keyword evidence="1 2" id="KW-0175">Coiled coil</keyword>
<proteinExistence type="predicted"/>